<dbReference type="EMBL" id="JANBUN010000457">
    <property type="protein sequence ID" value="KAJ2803622.1"/>
    <property type="molecule type" value="Genomic_DNA"/>
</dbReference>
<name>A0ACC1L9D7_9FUNG</name>
<evidence type="ECO:0000313" key="1">
    <source>
        <dbReference type="EMBL" id="KAJ2803622.1"/>
    </source>
</evidence>
<organism evidence="1 2">
    <name type="scientific">Coemansia helicoidea</name>
    <dbReference type="NCBI Taxonomy" id="1286919"/>
    <lineage>
        <taxon>Eukaryota</taxon>
        <taxon>Fungi</taxon>
        <taxon>Fungi incertae sedis</taxon>
        <taxon>Zoopagomycota</taxon>
        <taxon>Kickxellomycotina</taxon>
        <taxon>Kickxellomycetes</taxon>
        <taxon>Kickxellales</taxon>
        <taxon>Kickxellaceae</taxon>
        <taxon>Coemansia</taxon>
    </lineage>
</organism>
<proteinExistence type="predicted"/>
<keyword evidence="2" id="KW-1185">Reference proteome</keyword>
<sequence>YEYNVQIAKDVVILFWLFMMAWTFNFQMTFDSQWMFPKDDTTTYSLIGFVCIATMIMFFSTTLLSLLYKGNIGVAYITVQGTRELPKLDPRMLYNASIGIYSTIGGIGLIFLGLAGYSWIG</sequence>
<evidence type="ECO:0000313" key="2">
    <source>
        <dbReference type="Proteomes" id="UP001140087"/>
    </source>
</evidence>
<reference evidence="1" key="1">
    <citation type="submission" date="2022-07" db="EMBL/GenBank/DDBJ databases">
        <title>Phylogenomic reconstructions and comparative analyses of Kickxellomycotina fungi.</title>
        <authorList>
            <person name="Reynolds N.K."/>
            <person name="Stajich J.E."/>
            <person name="Barry K."/>
            <person name="Grigoriev I.V."/>
            <person name="Crous P."/>
            <person name="Smith M.E."/>
        </authorList>
    </citation>
    <scope>NUCLEOTIDE SEQUENCE</scope>
    <source>
        <strain evidence="1">BCRC 34780</strain>
    </source>
</reference>
<dbReference type="Proteomes" id="UP001140087">
    <property type="component" value="Unassembled WGS sequence"/>
</dbReference>
<feature type="non-terminal residue" evidence="1">
    <location>
        <position position="1"/>
    </location>
</feature>
<comment type="caution">
    <text evidence="1">The sequence shown here is derived from an EMBL/GenBank/DDBJ whole genome shotgun (WGS) entry which is preliminary data.</text>
</comment>
<accession>A0ACC1L9D7</accession>
<protein>
    <submittedName>
        <fullName evidence="1">Uncharacterized protein</fullName>
    </submittedName>
</protein>
<gene>
    <name evidence="1" type="ORF">H4R21_001969</name>
</gene>